<evidence type="ECO:0000313" key="2">
    <source>
        <dbReference type="EMBL" id="RPF42594.1"/>
    </source>
</evidence>
<feature type="coiled-coil region" evidence="1">
    <location>
        <begin position="55"/>
        <end position="143"/>
    </location>
</feature>
<sequence>MELLSVINELEELVESSSRVPLTRKVLIDEEKILDILDRIRTILPDDVRKAKWVVQEREKVIEEARKEAERIIEEARREAEKRAEENEVVRQAKEMAEQILGKAEQVAREMKLGAREYADEILARLEERLNRITKEIQQGRAELKGMNK</sequence>
<gene>
    <name evidence="2" type="ORF">EDD75_1695</name>
</gene>
<proteinExistence type="predicted"/>
<evidence type="ECO:0000313" key="3">
    <source>
        <dbReference type="Proteomes" id="UP000282654"/>
    </source>
</evidence>
<accession>A0A3N5ADB5</accession>
<evidence type="ECO:0000256" key="1">
    <source>
        <dbReference type="SAM" id="Coils"/>
    </source>
</evidence>
<dbReference type="Proteomes" id="UP000282654">
    <property type="component" value="Unassembled WGS sequence"/>
</dbReference>
<dbReference type="OrthoDB" id="1690557at2"/>
<dbReference type="Gene3D" id="1.20.5.620">
    <property type="entry name" value="F1F0 ATP synthase subunit B, membrane domain"/>
    <property type="match status" value="1"/>
</dbReference>
<comment type="caution">
    <text evidence="2">The sequence shown here is derived from an EMBL/GenBank/DDBJ whole genome shotgun (WGS) entry which is preliminary data.</text>
</comment>
<keyword evidence="3" id="KW-1185">Reference proteome</keyword>
<keyword evidence="1" id="KW-0175">Coiled coil</keyword>
<dbReference type="RefSeq" id="WP_123930943.1">
    <property type="nucleotide sequence ID" value="NZ_RKRE01000003.1"/>
</dbReference>
<dbReference type="EMBL" id="RKRE01000003">
    <property type="protein sequence ID" value="RPF42594.1"/>
    <property type="molecule type" value="Genomic_DNA"/>
</dbReference>
<evidence type="ECO:0008006" key="4">
    <source>
        <dbReference type="Google" id="ProtNLM"/>
    </source>
</evidence>
<organism evidence="2 3">
    <name type="scientific">Thermodesulfitimonas autotrophica</name>
    <dbReference type="NCBI Taxonomy" id="1894989"/>
    <lineage>
        <taxon>Bacteria</taxon>
        <taxon>Bacillati</taxon>
        <taxon>Bacillota</taxon>
        <taxon>Clostridia</taxon>
        <taxon>Thermoanaerobacterales</taxon>
        <taxon>Thermoanaerobacteraceae</taxon>
        <taxon>Thermodesulfitimonas</taxon>
    </lineage>
</organism>
<dbReference type="AlphaFoldDB" id="A0A3N5ADB5"/>
<reference evidence="2 3" key="1">
    <citation type="submission" date="2018-11" db="EMBL/GenBank/DDBJ databases">
        <title>Genomic Encyclopedia of Type Strains, Phase IV (KMG-IV): sequencing the most valuable type-strain genomes for metagenomic binning, comparative biology and taxonomic classification.</title>
        <authorList>
            <person name="Goeker M."/>
        </authorList>
    </citation>
    <scope>NUCLEOTIDE SEQUENCE [LARGE SCALE GENOMIC DNA]</scope>
    <source>
        <strain evidence="2 3">DSM 102936</strain>
    </source>
</reference>
<name>A0A3N5ADB5_9THEO</name>
<protein>
    <recommendedName>
        <fullName evidence="4">ATPase</fullName>
    </recommendedName>
</protein>